<proteinExistence type="predicted"/>
<dbReference type="SUPFAM" id="SSF55804">
    <property type="entry name" value="Phoshotransferase/anion transport protein"/>
    <property type="match status" value="1"/>
</dbReference>
<dbReference type="HOGENOM" id="CLU_072531_5_2_6"/>
<organism evidence="2 3">
    <name type="scientific">Thiorhodovibrio frisius</name>
    <dbReference type="NCBI Taxonomy" id="631362"/>
    <lineage>
        <taxon>Bacteria</taxon>
        <taxon>Pseudomonadati</taxon>
        <taxon>Pseudomonadota</taxon>
        <taxon>Gammaproteobacteria</taxon>
        <taxon>Chromatiales</taxon>
        <taxon>Chromatiaceae</taxon>
        <taxon>Thiorhodovibrio</taxon>
    </lineage>
</organism>
<dbReference type="InterPro" id="IPR016152">
    <property type="entry name" value="PTrfase/Anion_transptr"/>
</dbReference>
<evidence type="ECO:0000259" key="1">
    <source>
        <dbReference type="PROSITE" id="PS51094"/>
    </source>
</evidence>
<dbReference type="InterPro" id="IPR051541">
    <property type="entry name" value="PTS_SugarTrans_NitroReg"/>
</dbReference>
<dbReference type="PANTHER" id="PTHR47738:SF1">
    <property type="entry name" value="NITROGEN REGULATORY PROTEIN"/>
    <property type="match status" value="1"/>
</dbReference>
<sequence>MLAPVFVSSTGEPAHMFPPQLIVEHRVLAGASISSKKRLLETLAELLVGEQPQLSREAVFDRLLERERLGSTGLGHGVALPHARVAEITDAIGAFIQIAEPVPFDAIDDQPIDLAFALLVPEGANETHLQLLAKLAELFNQDHLRQRLRSAESPQALLDILTQASLSASNGVA</sequence>
<dbReference type="PROSITE" id="PS00372">
    <property type="entry name" value="PTS_EIIA_TYPE_2_HIS"/>
    <property type="match status" value="1"/>
</dbReference>
<dbReference type="GO" id="GO:0030295">
    <property type="term" value="F:protein kinase activator activity"/>
    <property type="evidence" value="ECO:0007669"/>
    <property type="project" value="TreeGrafter"/>
</dbReference>
<dbReference type="CDD" id="cd00211">
    <property type="entry name" value="PTS_IIA_fru"/>
    <property type="match status" value="1"/>
</dbReference>
<keyword evidence="3" id="KW-1185">Reference proteome</keyword>
<protein>
    <submittedName>
        <fullName evidence="2">PTS IIA-like nitrogen-regulatory protein PtsN</fullName>
    </submittedName>
</protein>
<dbReference type="GO" id="GO:0009401">
    <property type="term" value="P:phosphoenolpyruvate-dependent sugar phosphotransferase system"/>
    <property type="evidence" value="ECO:0007669"/>
    <property type="project" value="InterPro"/>
</dbReference>
<reference evidence="2 3" key="2">
    <citation type="submission" date="2011-11" db="EMBL/GenBank/DDBJ databases">
        <authorList>
            <consortium name="US DOE Joint Genome Institute"/>
            <person name="Lucas S."/>
            <person name="Han J."/>
            <person name="Lapidus A."/>
            <person name="Cheng J.-F."/>
            <person name="Goodwin L."/>
            <person name="Pitluck S."/>
            <person name="Peters L."/>
            <person name="Ovchinnikova G."/>
            <person name="Zhang X."/>
            <person name="Detter J.C."/>
            <person name="Han C."/>
            <person name="Tapia R."/>
            <person name="Land M."/>
            <person name="Hauser L."/>
            <person name="Kyrpides N."/>
            <person name="Ivanova N."/>
            <person name="Pagani I."/>
            <person name="Vogl K."/>
            <person name="Liu Z."/>
            <person name="Overmann J."/>
            <person name="Frigaard N.-U."/>
            <person name="Bryant D."/>
            <person name="Woyke T."/>
        </authorList>
    </citation>
    <scope>NUCLEOTIDE SEQUENCE [LARGE SCALE GENOMIC DNA]</scope>
    <source>
        <strain evidence="2 3">970</strain>
    </source>
</reference>
<dbReference type="Pfam" id="PF00359">
    <property type="entry name" value="PTS_EIIA_2"/>
    <property type="match status" value="1"/>
</dbReference>
<dbReference type="Proteomes" id="UP000002964">
    <property type="component" value="Unassembled WGS sequence"/>
</dbReference>
<accession>H8YZT4</accession>
<dbReference type="STRING" id="631362.Thi970DRAFT_02463"/>
<feature type="domain" description="PTS EIIA type-2" evidence="1">
    <location>
        <begin position="20"/>
        <end position="164"/>
    </location>
</feature>
<dbReference type="eggNOG" id="COG1762">
    <property type="taxonomic scope" value="Bacteria"/>
</dbReference>
<dbReference type="InterPro" id="IPR006320">
    <property type="entry name" value="PTS_Nitro_regul"/>
</dbReference>
<dbReference type="AlphaFoldDB" id="H8YZT4"/>
<evidence type="ECO:0000313" key="2">
    <source>
        <dbReference type="EMBL" id="EIC22211.1"/>
    </source>
</evidence>
<reference evidence="3" key="1">
    <citation type="submission" date="2011-06" db="EMBL/GenBank/DDBJ databases">
        <authorList>
            <consortium name="US DOE Joint Genome Institute (JGI-PGF)"/>
            <person name="Lucas S."/>
            <person name="Han J."/>
            <person name="Lapidus A."/>
            <person name="Cheng J.-F."/>
            <person name="Goodwin L."/>
            <person name="Pitluck S."/>
            <person name="Peters L."/>
            <person name="Land M.L."/>
            <person name="Hauser L."/>
            <person name="Vogl K."/>
            <person name="Liu Z."/>
            <person name="Overmann J."/>
            <person name="Frigaard N.-U."/>
            <person name="Bryant D.A."/>
            <person name="Woyke T.J."/>
        </authorList>
    </citation>
    <scope>NUCLEOTIDE SEQUENCE [LARGE SCALE GENOMIC DNA]</scope>
    <source>
        <strain evidence="3">970</strain>
    </source>
</reference>
<name>H8YZT4_9GAMM</name>
<dbReference type="InterPro" id="IPR002178">
    <property type="entry name" value="PTS_EIIA_type-2_dom"/>
</dbReference>
<dbReference type="EMBL" id="JH603169">
    <property type="protein sequence ID" value="EIC22211.1"/>
    <property type="molecule type" value="Genomic_DNA"/>
</dbReference>
<dbReference type="Gene3D" id="3.40.930.10">
    <property type="entry name" value="Mannitol-specific EII, Chain A"/>
    <property type="match status" value="1"/>
</dbReference>
<dbReference type="NCBIfam" id="TIGR01419">
    <property type="entry name" value="nitro_reg_IIA"/>
    <property type="match status" value="1"/>
</dbReference>
<dbReference type="PANTHER" id="PTHR47738">
    <property type="entry name" value="PTS SYSTEM FRUCTOSE-LIKE EIIA COMPONENT-RELATED"/>
    <property type="match status" value="1"/>
</dbReference>
<gene>
    <name evidence="2" type="ORF">Thi970DRAFT_02463</name>
</gene>
<dbReference type="GO" id="GO:0008982">
    <property type="term" value="F:protein-N(PI)-phosphohistidine-sugar phosphotransferase activity"/>
    <property type="evidence" value="ECO:0007669"/>
    <property type="project" value="InterPro"/>
</dbReference>
<evidence type="ECO:0000313" key="3">
    <source>
        <dbReference type="Proteomes" id="UP000002964"/>
    </source>
</evidence>
<dbReference type="PROSITE" id="PS51094">
    <property type="entry name" value="PTS_EIIA_TYPE_2"/>
    <property type="match status" value="1"/>
</dbReference>